<evidence type="ECO:0000313" key="3">
    <source>
        <dbReference type="Proteomes" id="UP000183365"/>
    </source>
</evidence>
<organism evidence="2 3">
    <name type="scientific">Hanseniaspora guilliermondii</name>
    <dbReference type="NCBI Taxonomy" id="56406"/>
    <lineage>
        <taxon>Eukaryota</taxon>
        <taxon>Fungi</taxon>
        <taxon>Dikarya</taxon>
        <taxon>Ascomycota</taxon>
        <taxon>Saccharomycotina</taxon>
        <taxon>Saccharomycetes</taxon>
        <taxon>Saccharomycodales</taxon>
        <taxon>Saccharomycodaceae</taxon>
        <taxon>Hanseniaspora</taxon>
    </lineage>
</organism>
<reference evidence="3" key="1">
    <citation type="submission" date="2016-11" db="EMBL/GenBank/DDBJ databases">
        <authorList>
            <person name="Guldener U."/>
        </authorList>
    </citation>
    <scope>NUCLEOTIDE SEQUENCE [LARGE SCALE GENOMIC DNA]</scope>
</reference>
<keyword evidence="1" id="KW-0175">Coiled coil</keyword>
<feature type="coiled-coil region" evidence="1">
    <location>
        <begin position="125"/>
        <end position="152"/>
    </location>
</feature>
<protein>
    <submittedName>
        <fullName evidence="2">Uncharacterized protein</fullName>
    </submittedName>
</protein>
<keyword evidence="3" id="KW-1185">Reference proteome</keyword>
<gene>
    <name evidence="2" type="ORF">HGUI_02603</name>
</gene>
<dbReference type="AlphaFoldDB" id="A0A1L0B5S9"/>
<dbReference type="EMBL" id="FQNF01000049">
    <property type="protein sequence ID" value="SGZ40403.1"/>
    <property type="molecule type" value="Genomic_DNA"/>
</dbReference>
<dbReference type="Proteomes" id="UP000183365">
    <property type="component" value="Unassembled WGS sequence"/>
</dbReference>
<accession>A0A1L0B5S9</accession>
<evidence type="ECO:0000313" key="2">
    <source>
        <dbReference type="EMBL" id="SGZ40403.1"/>
    </source>
</evidence>
<dbReference type="OrthoDB" id="3973236at2759"/>
<name>A0A1L0B5S9_9ASCO</name>
<proteinExistence type="predicted"/>
<sequence>MEDLYSQLDNYKDQFKITTNSNPIPLSLKLLDTSSIGLNHSLNDILQQNNAINELFKEHILENEDNILELNDNLNDYMKIFIKHINTKNVDFVESESGSFNTNNLKALNNKINKNAHVLKLLSLIEMIINKQRELEGKINQMNTNIENLELNLLKSFIKQYSYLDDLTNNNKLYLLKDYNIVNKNVKIKSKINALIEVFIIKIIFDKNSIYTENELKAIFLELIELLDNSELIHNIITNINTNNTFEKMLIKEINYLKYENMQKYEVIKKYKFKTLKDILNDNNEANINEIIKKNEYDIIVYEFFESFFTNLEAKFQRLLTLSKLVDSGSGDNANTDLIINQLETFILKIMKFYLIPSFNIKSNHTIKPHNTKIFNIDRSLITKSSVSVVTDNNNDLLLVPANVLNLKFILPNLIPILKLSSNNNYLNVFLNHQYLNEVILNFNTFTILKNNNISSVHKMISNFIIFHNKIFTLFKGLEFQYNHNLLTKIVNNIEKFVNELMEYIVSYFKQYEINNRSEKKFDINNLDIVKKEIDHWLVNDVDIDMVMSCFNMLDQLKDLAHWFENNIIFNVIDEDKDDNIIEKWIINDEEIINNNESVFSDLQYLPNINGVQILADLNLHIDSFMKDKYDKAFIKDYYYTKAKYYSLYLVNKCIGNILLNNDSNNNLYLREDLNTNENITKINIIVKRLSGENDFMNEFINFSIIHNFMKLKSFNNLKYIIMNLLKLNDIDCNSTINILKLYQLNVNDIIDIYSNNNVDADVDVIKHLVRMKIVEESDGNQSILNIRLNELYKKMGE</sequence>
<evidence type="ECO:0000256" key="1">
    <source>
        <dbReference type="SAM" id="Coils"/>
    </source>
</evidence>
<dbReference type="VEuPathDB" id="FungiDB:HGUI_02603"/>